<sequence length="204" mass="23918">MPRLSVRYYESVSCGKPFQFILKLLQMLESPFHNGIISWSEDGESVIIHNNTLFETNVLPQYFIISRMDSFTRQMNLYEFKRTSDARKQRQKGGADKFTTFVHPNFKRDHPELIATITRKKRPTVGQSRSPKPTHHTQALYSDELTEVVEDIYNNFYPCPIAPTLHPLSVDYSLCDPFSWNSHLMQFSEPPYFINFPPFKDQNM</sequence>
<comment type="caution">
    <text evidence="1">The sequence shown here is derived from an EMBL/GenBank/DDBJ whole genome shotgun (WGS) entry which is preliminary data.</text>
</comment>
<keyword evidence="1" id="KW-0346">Stress response</keyword>
<proteinExistence type="predicted"/>
<organism evidence="1 2">
    <name type="scientific">Entomophthora muscae</name>
    <dbReference type="NCBI Taxonomy" id="34485"/>
    <lineage>
        <taxon>Eukaryota</taxon>
        <taxon>Fungi</taxon>
        <taxon>Fungi incertae sedis</taxon>
        <taxon>Zoopagomycota</taxon>
        <taxon>Entomophthoromycotina</taxon>
        <taxon>Entomophthoromycetes</taxon>
        <taxon>Entomophthorales</taxon>
        <taxon>Entomophthoraceae</taxon>
        <taxon>Entomophthora</taxon>
    </lineage>
</organism>
<evidence type="ECO:0000313" key="2">
    <source>
        <dbReference type="Proteomes" id="UP001165960"/>
    </source>
</evidence>
<dbReference type="Proteomes" id="UP001165960">
    <property type="component" value="Unassembled WGS sequence"/>
</dbReference>
<reference evidence="1" key="1">
    <citation type="submission" date="2022-04" db="EMBL/GenBank/DDBJ databases">
        <title>Genome of the entomopathogenic fungus Entomophthora muscae.</title>
        <authorList>
            <person name="Elya C."/>
            <person name="Lovett B.R."/>
            <person name="Lee E."/>
            <person name="Macias A.M."/>
            <person name="Hajek A.E."/>
            <person name="De Bivort B.L."/>
            <person name="Kasson M.T."/>
            <person name="De Fine Licht H.H."/>
            <person name="Stajich J.E."/>
        </authorList>
    </citation>
    <scope>NUCLEOTIDE SEQUENCE</scope>
    <source>
        <strain evidence="1">Berkeley</strain>
    </source>
</reference>
<protein>
    <submittedName>
        <fullName evidence="1">Heat shock factor protein 3</fullName>
    </submittedName>
</protein>
<gene>
    <name evidence="1" type="primary">HSF3_3</name>
    <name evidence="1" type="ORF">DSO57_1031894</name>
</gene>
<name>A0ACC2SPK9_9FUNG</name>
<keyword evidence="2" id="KW-1185">Reference proteome</keyword>
<accession>A0ACC2SPK9</accession>
<evidence type="ECO:0000313" key="1">
    <source>
        <dbReference type="EMBL" id="KAJ9064321.1"/>
    </source>
</evidence>
<dbReference type="EMBL" id="QTSX02004494">
    <property type="protein sequence ID" value="KAJ9064321.1"/>
    <property type="molecule type" value="Genomic_DNA"/>
</dbReference>